<reference evidence="1 2" key="1">
    <citation type="submission" date="2019-12" db="EMBL/GenBank/DDBJ databases">
        <title>The draft genomic sequence of strain Chitinophaga oryziterrae JCM 16595.</title>
        <authorList>
            <person name="Zhang X."/>
        </authorList>
    </citation>
    <scope>NUCLEOTIDE SEQUENCE [LARGE SCALE GENOMIC DNA]</scope>
    <source>
        <strain evidence="1 2">JCM 16595</strain>
    </source>
</reference>
<dbReference type="AlphaFoldDB" id="A0A6N8J763"/>
<dbReference type="Proteomes" id="UP000468388">
    <property type="component" value="Unassembled WGS sequence"/>
</dbReference>
<comment type="caution">
    <text evidence="1">The sequence shown here is derived from an EMBL/GenBank/DDBJ whole genome shotgun (WGS) entry which is preliminary data.</text>
</comment>
<organism evidence="1 2">
    <name type="scientific">Chitinophaga oryziterrae</name>
    <dbReference type="NCBI Taxonomy" id="1031224"/>
    <lineage>
        <taxon>Bacteria</taxon>
        <taxon>Pseudomonadati</taxon>
        <taxon>Bacteroidota</taxon>
        <taxon>Chitinophagia</taxon>
        <taxon>Chitinophagales</taxon>
        <taxon>Chitinophagaceae</taxon>
        <taxon>Chitinophaga</taxon>
    </lineage>
</organism>
<accession>A0A6N8J763</accession>
<proteinExistence type="predicted"/>
<dbReference type="RefSeq" id="WP_157299398.1">
    <property type="nucleotide sequence ID" value="NZ_BAAAZB010000010.1"/>
</dbReference>
<evidence type="ECO:0000313" key="1">
    <source>
        <dbReference type="EMBL" id="MVT40764.1"/>
    </source>
</evidence>
<gene>
    <name evidence="1" type="ORF">GO495_09255</name>
</gene>
<dbReference type="EMBL" id="WRXO01000002">
    <property type="protein sequence ID" value="MVT40764.1"/>
    <property type="molecule type" value="Genomic_DNA"/>
</dbReference>
<protein>
    <submittedName>
        <fullName evidence="1">Uncharacterized protein</fullName>
    </submittedName>
</protein>
<keyword evidence="2" id="KW-1185">Reference proteome</keyword>
<sequence length="64" mass="7081">MTLHGYKRIKDALVQQRAKVTASPQEATKLIDDLGIRHIVVNPTTNSLKVAPAKKAMRKKTATK</sequence>
<dbReference type="OrthoDB" id="680982at2"/>
<name>A0A6N8J763_9BACT</name>
<evidence type="ECO:0000313" key="2">
    <source>
        <dbReference type="Proteomes" id="UP000468388"/>
    </source>
</evidence>